<dbReference type="Proteomes" id="UP001499882">
    <property type="component" value="Unassembled WGS sequence"/>
</dbReference>
<evidence type="ECO:0000313" key="2">
    <source>
        <dbReference type="EMBL" id="GAA4751000.1"/>
    </source>
</evidence>
<feature type="transmembrane region" description="Helical" evidence="1">
    <location>
        <begin position="112"/>
        <end position="134"/>
    </location>
</feature>
<keyword evidence="1" id="KW-1133">Transmembrane helix</keyword>
<evidence type="ECO:0008006" key="4">
    <source>
        <dbReference type="Google" id="ProtNLM"/>
    </source>
</evidence>
<comment type="caution">
    <text evidence="2">The sequence shown here is derived from an EMBL/GenBank/DDBJ whole genome shotgun (WGS) entry which is preliminary data.</text>
</comment>
<name>A0ABP8ZB94_9ACTN</name>
<proteinExistence type="predicted"/>
<reference evidence="3" key="1">
    <citation type="journal article" date="2019" name="Int. J. Syst. Evol. Microbiol.">
        <title>The Global Catalogue of Microorganisms (GCM) 10K type strain sequencing project: providing services to taxonomists for standard genome sequencing and annotation.</title>
        <authorList>
            <consortium name="The Broad Institute Genomics Platform"/>
            <consortium name="The Broad Institute Genome Sequencing Center for Infectious Disease"/>
            <person name="Wu L."/>
            <person name="Ma J."/>
        </authorList>
    </citation>
    <scope>NUCLEOTIDE SEQUENCE [LARGE SCALE GENOMIC DNA]</scope>
    <source>
        <strain evidence="3">JCM 18532</strain>
    </source>
</reference>
<sequence length="159" mass="17966">MPEASYPHPVTVLDSRSSRAQVGPRVVGDLAWYGERWQRWDGKKWKAALYSLQPDVLRAQAAPPTWPELPAHRLDRVLALAVERHVMDHGGTVIHEGPHGPVLGYPKTVNHLLYAVLTVLTFGIGAFFWLLAVLERREERIQLQVDKWGHVWGQRGASV</sequence>
<organism evidence="2 3">
    <name type="scientific">Nocardioides endophyticus</name>
    <dbReference type="NCBI Taxonomy" id="1353775"/>
    <lineage>
        <taxon>Bacteria</taxon>
        <taxon>Bacillati</taxon>
        <taxon>Actinomycetota</taxon>
        <taxon>Actinomycetes</taxon>
        <taxon>Propionibacteriales</taxon>
        <taxon>Nocardioidaceae</taxon>
        <taxon>Nocardioides</taxon>
    </lineage>
</organism>
<evidence type="ECO:0000313" key="3">
    <source>
        <dbReference type="Proteomes" id="UP001499882"/>
    </source>
</evidence>
<keyword evidence="1" id="KW-0472">Membrane</keyword>
<dbReference type="EMBL" id="BAABKN010000026">
    <property type="protein sequence ID" value="GAA4751000.1"/>
    <property type="molecule type" value="Genomic_DNA"/>
</dbReference>
<evidence type="ECO:0000256" key="1">
    <source>
        <dbReference type="SAM" id="Phobius"/>
    </source>
</evidence>
<protein>
    <recommendedName>
        <fullName evidence="4">DUF2510 domain-containing protein</fullName>
    </recommendedName>
</protein>
<accession>A0ABP8ZB94</accession>
<keyword evidence="3" id="KW-1185">Reference proteome</keyword>
<gene>
    <name evidence="2" type="ORF">GCM10023350_40270</name>
</gene>
<keyword evidence="1" id="KW-0812">Transmembrane</keyword>